<accession>A0A1E4RBK7</accession>
<feature type="region of interest" description="Disordered" evidence="1">
    <location>
        <begin position="146"/>
        <end position="177"/>
    </location>
</feature>
<feature type="region of interest" description="Disordered" evidence="1">
    <location>
        <begin position="1"/>
        <end position="62"/>
    </location>
</feature>
<dbReference type="RefSeq" id="XP_020073695.1">
    <property type="nucleotide sequence ID" value="XM_020221981.1"/>
</dbReference>
<dbReference type="Proteomes" id="UP000095085">
    <property type="component" value="Unassembled WGS sequence"/>
</dbReference>
<dbReference type="AlphaFoldDB" id="A0A1E4RBK7"/>
<feature type="compositionally biased region" description="Basic and acidic residues" evidence="1">
    <location>
        <begin position="94"/>
        <end position="111"/>
    </location>
</feature>
<feature type="region of interest" description="Disordered" evidence="1">
    <location>
        <begin position="86"/>
        <end position="111"/>
    </location>
</feature>
<dbReference type="GeneID" id="30996530"/>
<evidence type="ECO:0000313" key="2">
    <source>
        <dbReference type="EMBL" id="ODV64628.1"/>
    </source>
</evidence>
<feature type="compositionally biased region" description="Polar residues" evidence="1">
    <location>
        <begin position="1"/>
        <end position="10"/>
    </location>
</feature>
<feature type="region of interest" description="Disordered" evidence="1">
    <location>
        <begin position="201"/>
        <end position="220"/>
    </location>
</feature>
<proteinExistence type="predicted"/>
<dbReference type="EMBL" id="KV454547">
    <property type="protein sequence ID" value="ODV64628.1"/>
    <property type="molecule type" value="Genomic_DNA"/>
</dbReference>
<reference evidence="3" key="1">
    <citation type="submission" date="2016-05" db="EMBL/GenBank/DDBJ databases">
        <title>Comparative genomics of biotechnologically important yeasts.</title>
        <authorList>
            <consortium name="DOE Joint Genome Institute"/>
            <person name="Riley R."/>
            <person name="Haridas S."/>
            <person name="Wolfe K.H."/>
            <person name="Lopes M.R."/>
            <person name="Hittinger C.T."/>
            <person name="Goker M."/>
            <person name="Salamov A."/>
            <person name="Wisecaver J."/>
            <person name="Long T.M."/>
            <person name="Aerts A.L."/>
            <person name="Barry K."/>
            <person name="Choi C."/>
            <person name="Clum A."/>
            <person name="Coughlan A.Y."/>
            <person name="Deshpande S."/>
            <person name="Douglass A.P."/>
            <person name="Hanson S.J."/>
            <person name="Klenk H.-P."/>
            <person name="Labutti K."/>
            <person name="Lapidus A."/>
            <person name="Lindquist E."/>
            <person name="Lipzen A."/>
            <person name="Meier-Kolthoff J.P."/>
            <person name="Ohm R.A."/>
            <person name="Otillar R.P."/>
            <person name="Pangilinan J."/>
            <person name="Peng Y."/>
            <person name="Rokas A."/>
            <person name="Rosa C.A."/>
            <person name="Scheuner C."/>
            <person name="Sibirny A.A."/>
            <person name="Slot J.C."/>
            <person name="Stielow J.B."/>
            <person name="Sun H."/>
            <person name="Kurtzman C.P."/>
            <person name="Blackwell M."/>
            <person name="Grigoriev I.V."/>
            <person name="Jeffries T.W."/>
        </authorList>
    </citation>
    <scope>NUCLEOTIDE SEQUENCE [LARGE SCALE GENOMIC DNA]</scope>
    <source>
        <strain evidence="3">NRRL Y-1933</strain>
    </source>
</reference>
<protein>
    <submittedName>
        <fullName evidence="2">Uncharacterized protein</fullName>
    </submittedName>
</protein>
<gene>
    <name evidence="2" type="ORF">HYPBUDRAFT_154265</name>
</gene>
<sequence length="220" mass="24354">MSVTESQQKSAPDGDSDYGTSAANRRIDRDVNDVISISRSKREAVGNDEGAAKGVSKEESKTDKSFNLYQFYSQSQGLDIELPPIHTASGIRRNSRDKIRQTEGSKPRKVTESKVAKIKPSAPISSKKRYILERIAMQQDCVDEKEDQIEEGQQKAYDGLTTQSPLPSSHDELPPKFSDSIIANDFLVPGVPLQEEYDITLPELSSNQEDSSSSLHHALN</sequence>
<evidence type="ECO:0000256" key="1">
    <source>
        <dbReference type="SAM" id="MobiDB-lite"/>
    </source>
</evidence>
<feature type="compositionally biased region" description="Low complexity" evidence="1">
    <location>
        <begin position="205"/>
        <end position="214"/>
    </location>
</feature>
<name>A0A1E4RBK7_9ASCO</name>
<evidence type="ECO:0000313" key="3">
    <source>
        <dbReference type="Proteomes" id="UP000095085"/>
    </source>
</evidence>
<keyword evidence="3" id="KW-1185">Reference proteome</keyword>
<organism evidence="2 3">
    <name type="scientific">Hyphopichia burtonii NRRL Y-1933</name>
    <dbReference type="NCBI Taxonomy" id="984485"/>
    <lineage>
        <taxon>Eukaryota</taxon>
        <taxon>Fungi</taxon>
        <taxon>Dikarya</taxon>
        <taxon>Ascomycota</taxon>
        <taxon>Saccharomycotina</taxon>
        <taxon>Pichiomycetes</taxon>
        <taxon>Debaryomycetaceae</taxon>
        <taxon>Hyphopichia</taxon>
    </lineage>
</organism>